<evidence type="ECO:0000313" key="2">
    <source>
        <dbReference type="Proteomes" id="UP000640426"/>
    </source>
</evidence>
<dbReference type="EMBL" id="JAELXS010000001">
    <property type="protein sequence ID" value="MBJ6120350.1"/>
    <property type="molecule type" value="Genomic_DNA"/>
</dbReference>
<protein>
    <recommendedName>
        <fullName evidence="3">Helix-turn-helix domain-containing protein</fullName>
    </recommendedName>
</protein>
<dbReference type="Proteomes" id="UP000640426">
    <property type="component" value="Unassembled WGS sequence"/>
</dbReference>
<comment type="caution">
    <text evidence="1">The sequence shown here is derived from an EMBL/GenBank/DDBJ whole genome shotgun (WGS) entry which is preliminary data.</text>
</comment>
<dbReference type="RefSeq" id="WP_199034117.1">
    <property type="nucleotide sequence ID" value="NZ_JAELXS010000001.1"/>
</dbReference>
<gene>
    <name evidence="1" type="ORF">JAO74_00945</name>
</gene>
<proteinExistence type="predicted"/>
<reference evidence="2" key="1">
    <citation type="submission" date="2020-12" db="EMBL/GenBank/DDBJ databases">
        <title>Hymenobacter sp.</title>
        <authorList>
            <person name="Kim M.K."/>
        </authorList>
    </citation>
    <scope>NUCLEOTIDE SEQUENCE [LARGE SCALE GENOMIC DNA]</scope>
    <source>
        <strain evidence="2">BT553</strain>
    </source>
</reference>
<evidence type="ECO:0000313" key="1">
    <source>
        <dbReference type="EMBL" id="MBJ6120350.1"/>
    </source>
</evidence>
<name>A0ABS0XKR3_9SPHN</name>
<sequence>MDQLTLRPRHDGWTAERQRLFLTALAETGTVSTACEEAGITPRSAYRLRADPRGAAFAAGWDAALHLAVGRLTAIAFERATRGVAKEIWRDGVLVGHIREPSDRMLMFLLRHLAPARFGREAGTAPALPVAPDPVALMATMAALADSPVAADPIDDWDENDAPTGGDA</sequence>
<keyword evidence="2" id="KW-1185">Reference proteome</keyword>
<evidence type="ECO:0008006" key="3">
    <source>
        <dbReference type="Google" id="ProtNLM"/>
    </source>
</evidence>
<accession>A0ABS0XKR3</accession>
<organism evidence="1 2">
    <name type="scientific">Sphingomonas mollis</name>
    <dbReference type="NCBI Taxonomy" id="2795726"/>
    <lineage>
        <taxon>Bacteria</taxon>
        <taxon>Pseudomonadati</taxon>
        <taxon>Pseudomonadota</taxon>
        <taxon>Alphaproteobacteria</taxon>
        <taxon>Sphingomonadales</taxon>
        <taxon>Sphingomonadaceae</taxon>
        <taxon>Sphingomonas</taxon>
    </lineage>
</organism>